<dbReference type="SUPFAM" id="SSF54637">
    <property type="entry name" value="Thioesterase/thiol ester dehydrase-isomerase"/>
    <property type="match status" value="1"/>
</dbReference>
<dbReference type="CDD" id="cd00586">
    <property type="entry name" value="4HBT"/>
    <property type="match status" value="1"/>
</dbReference>
<dbReference type="Gene3D" id="3.10.129.10">
    <property type="entry name" value="Hotdog Thioesterase"/>
    <property type="match status" value="1"/>
</dbReference>
<protein>
    <submittedName>
        <fullName evidence="3">Acyl-CoA thioesterase</fullName>
    </submittedName>
</protein>
<evidence type="ECO:0000313" key="3">
    <source>
        <dbReference type="EMBL" id="MBF1414387.1"/>
    </source>
</evidence>
<gene>
    <name evidence="3" type="ORF">HXN33_02280</name>
</gene>
<dbReference type="AlphaFoldDB" id="A0A930HYF2"/>
<dbReference type="NCBIfam" id="TIGR00051">
    <property type="entry name" value="YbgC/FadM family acyl-CoA thioesterase"/>
    <property type="match status" value="1"/>
</dbReference>
<evidence type="ECO:0000313" key="4">
    <source>
        <dbReference type="Proteomes" id="UP000757461"/>
    </source>
</evidence>
<comment type="caution">
    <text evidence="3">The sequence shown here is derived from an EMBL/GenBank/DDBJ whole genome shotgun (WGS) entry which is preliminary data.</text>
</comment>
<dbReference type="InterPro" id="IPR050563">
    <property type="entry name" value="4-hydroxybenzoyl-CoA_TE"/>
</dbReference>
<dbReference type="InterPro" id="IPR029069">
    <property type="entry name" value="HotDog_dom_sf"/>
</dbReference>
<dbReference type="InterPro" id="IPR006684">
    <property type="entry name" value="YbgC/YbaW"/>
</dbReference>
<sequence length="128" mass="15138">MNEYIHKVKYYECDRMGITHHSNYIRIMEEARVDMLDRLGYGFEKMEAEGVVSPVMEVKCQYRKPTTFQDEIRVEIHLKAVSVFKFTYGYIGRKGDDIVFTGESTHCLTENGRPLKLRERYPKLFVTD</sequence>
<name>A0A930HYF2_9BACT</name>
<keyword evidence="2" id="KW-0378">Hydrolase</keyword>
<accession>A0A930HYF2</accession>
<reference evidence="3" key="1">
    <citation type="submission" date="2020-04" db="EMBL/GenBank/DDBJ databases">
        <title>Deep metagenomics examines the oral microbiome during advanced dental caries in children, revealing novel taxa and co-occurrences with host molecules.</title>
        <authorList>
            <person name="Baker J.L."/>
            <person name="Morton J.T."/>
            <person name="Dinis M."/>
            <person name="Alvarez R."/>
            <person name="Tran N.C."/>
            <person name="Knight R."/>
            <person name="Edlund A."/>
        </authorList>
    </citation>
    <scope>NUCLEOTIDE SEQUENCE</scope>
    <source>
        <strain evidence="3">JCVI_25_bin.9</strain>
    </source>
</reference>
<dbReference type="PANTHER" id="PTHR31793:SF27">
    <property type="entry name" value="NOVEL THIOESTERASE SUPERFAMILY DOMAIN AND SAPOSIN A-TYPE DOMAIN CONTAINING PROTEIN (0610012H03RIK)"/>
    <property type="match status" value="1"/>
</dbReference>
<dbReference type="PANTHER" id="PTHR31793">
    <property type="entry name" value="4-HYDROXYBENZOYL-COA THIOESTERASE FAMILY MEMBER"/>
    <property type="match status" value="1"/>
</dbReference>
<dbReference type="Proteomes" id="UP000757461">
    <property type="component" value="Unassembled WGS sequence"/>
</dbReference>
<dbReference type="GO" id="GO:0047617">
    <property type="term" value="F:fatty acyl-CoA hydrolase activity"/>
    <property type="evidence" value="ECO:0007669"/>
    <property type="project" value="TreeGrafter"/>
</dbReference>
<evidence type="ECO:0000256" key="1">
    <source>
        <dbReference type="ARBA" id="ARBA00005953"/>
    </source>
</evidence>
<proteinExistence type="inferred from homology"/>
<dbReference type="PIRSF" id="PIRSF003230">
    <property type="entry name" value="YbgC"/>
    <property type="match status" value="1"/>
</dbReference>
<evidence type="ECO:0000256" key="2">
    <source>
        <dbReference type="ARBA" id="ARBA00022801"/>
    </source>
</evidence>
<dbReference type="RefSeq" id="WP_008822915.1">
    <property type="nucleotide sequence ID" value="NZ_CAKAQX010000022.1"/>
</dbReference>
<comment type="similarity">
    <text evidence="1">Belongs to the 4-hydroxybenzoyl-CoA thioesterase family.</text>
</comment>
<dbReference type="GeneID" id="66731907"/>
<dbReference type="Pfam" id="PF13279">
    <property type="entry name" value="4HBT_2"/>
    <property type="match status" value="1"/>
</dbReference>
<organism evidence="3 4">
    <name type="scientific">Prevotella histicola</name>
    <dbReference type="NCBI Taxonomy" id="470565"/>
    <lineage>
        <taxon>Bacteria</taxon>
        <taxon>Pseudomonadati</taxon>
        <taxon>Bacteroidota</taxon>
        <taxon>Bacteroidia</taxon>
        <taxon>Bacteroidales</taxon>
        <taxon>Prevotellaceae</taxon>
        <taxon>Prevotella</taxon>
    </lineage>
</organism>
<dbReference type="EMBL" id="JABZSQ010000022">
    <property type="protein sequence ID" value="MBF1414387.1"/>
    <property type="molecule type" value="Genomic_DNA"/>
</dbReference>